<reference evidence="1" key="1">
    <citation type="submission" date="2014-09" db="EMBL/GenBank/DDBJ databases">
        <authorList>
            <person name="Magalhaes I.L.F."/>
            <person name="Oliveira U."/>
            <person name="Santos F.R."/>
            <person name="Vidigal T.H.D.A."/>
            <person name="Brescovit A.D."/>
            <person name="Santos A.J."/>
        </authorList>
    </citation>
    <scope>NUCLEOTIDE SEQUENCE</scope>
    <source>
        <tissue evidence="1">Shoot tissue taken approximately 20 cm above the soil surface</tissue>
    </source>
</reference>
<reference evidence="1" key="2">
    <citation type="journal article" date="2015" name="Data Brief">
        <title>Shoot transcriptome of the giant reed, Arundo donax.</title>
        <authorList>
            <person name="Barrero R.A."/>
            <person name="Guerrero F.D."/>
            <person name="Moolhuijzen P."/>
            <person name="Goolsby J.A."/>
            <person name="Tidwell J."/>
            <person name="Bellgard S.E."/>
            <person name="Bellgard M.I."/>
        </authorList>
    </citation>
    <scope>NUCLEOTIDE SEQUENCE</scope>
    <source>
        <tissue evidence="1">Shoot tissue taken approximately 20 cm above the soil surface</tissue>
    </source>
</reference>
<proteinExistence type="predicted"/>
<accession>A0A0A9BGA1</accession>
<protein>
    <submittedName>
        <fullName evidence="1">Uncharacterized protein</fullName>
    </submittedName>
</protein>
<organism evidence="1">
    <name type="scientific">Arundo donax</name>
    <name type="common">Giant reed</name>
    <name type="synonym">Donax arundinaceus</name>
    <dbReference type="NCBI Taxonomy" id="35708"/>
    <lineage>
        <taxon>Eukaryota</taxon>
        <taxon>Viridiplantae</taxon>
        <taxon>Streptophyta</taxon>
        <taxon>Embryophyta</taxon>
        <taxon>Tracheophyta</taxon>
        <taxon>Spermatophyta</taxon>
        <taxon>Magnoliopsida</taxon>
        <taxon>Liliopsida</taxon>
        <taxon>Poales</taxon>
        <taxon>Poaceae</taxon>
        <taxon>PACMAD clade</taxon>
        <taxon>Arundinoideae</taxon>
        <taxon>Arundineae</taxon>
        <taxon>Arundo</taxon>
    </lineage>
</organism>
<evidence type="ECO:0000313" key="1">
    <source>
        <dbReference type="EMBL" id="JAD61148.1"/>
    </source>
</evidence>
<dbReference type="EMBL" id="GBRH01236747">
    <property type="protein sequence ID" value="JAD61148.1"/>
    <property type="molecule type" value="Transcribed_RNA"/>
</dbReference>
<sequence length="38" mass="4328">MPCTVALRKHPACFSNGSIEDQNLTVQPTLRLLLFLNW</sequence>
<name>A0A0A9BGA1_ARUDO</name>
<dbReference type="AlphaFoldDB" id="A0A0A9BGA1"/>